<sequence>METVRGWGRGTSRRRAAAHRWDALFPPDDAPPGLLDLGASDDAAASAEPADPAADPAADPEAGAEPGDPGGAHGSARGQAADAPTRRREDRPRLAVSVRLGAVLTLLLAAACASWWGIAHGAAPTAVPVDAPPPRTGSADPRAPGPQTPSGSPVPANDGPTVHVAGAVLAPGVYRLAPGARVHEAIAAAGGAKPGADLDRLNLAAPVEDGTRLKVPLRGDPEDAQASGGGAAAPGAAAPRQTGGAAAGGSGLAGKVDLNTATAEDLGALPRVGPVLAQRIVDYRTAHGRFTAPEDLDAVSGIGPKMLESLLPLVTVG</sequence>
<feature type="transmembrane region" description="Helical" evidence="2">
    <location>
        <begin position="96"/>
        <end position="118"/>
    </location>
</feature>
<dbReference type="InterPro" id="IPR010994">
    <property type="entry name" value="RuvA_2-like"/>
</dbReference>
<feature type="domain" description="Helix-hairpin-helix DNA-binding motif class 1" evidence="3">
    <location>
        <begin position="294"/>
        <end position="313"/>
    </location>
</feature>
<dbReference type="KEGG" id="satk:SA2016_2125"/>
<evidence type="ECO:0000259" key="3">
    <source>
        <dbReference type="SMART" id="SM00278"/>
    </source>
</evidence>
<organism evidence="4 5">
    <name type="scientific">Sinomonas atrocyanea</name>
    <dbReference type="NCBI Taxonomy" id="37927"/>
    <lineage>
        <taxon>Bacteria</taxon>
        <taxon>Bacillati</taxon>
        <taxon>Actinomycetota</taxon>
        <taxon>Actinomycetes</taxon>
        <taxon>Micrococcales</taxon>
        <taxon>Micrococcaceae</taxon>
        <taxon>Sinomonas</taxon>
    </lineage>
</organism>
<evidence type="ECO:0000256" key="1">
    <source>
        <dbReference type="SAM" id="MobiDB-lite"/>
    </source>
</evidence>
<proteinExistence type="predicted"/>
<evidence type="ECO:0000313" key="4">
    <source>
        <dbReference type="EMBL" id="AMM32794.1"/>
    </source>
</evidence>
<dbReference type="Proteomes" id="UP000070134">
    <property type="component" value="Chromosome"/>
</dbReference>
<dbReference type="GO" id="GO:0006281">
    <property type="term" value="P:DNA repair"/>
    <property type="evidence" value="ECO:0007669"/>
    <property type="project" value="InterPro"/>
</dbReference>
<dbReference type="AlphaFoldDB" id="A0A127A1X1"/>
<dbReference type="STRING" id="37927.SA2016_2125"/>
<dbReference type="Gene3D" id="3.10.560.10">
    <property type="entry name" value="Outer membrane lipoprotein wza domain like"/>
    <property type="match status" value="1"/>
</dbReference>
<dbReference type="GO" id="GO:0015628">
    <property type="term" value="P:protein secretion by the type II secretion system"/>
    <property type="evidence" value="ECO:0007669"/>
    <property type="project" value="TreeGrafter"/>
</dbReference>
<feature type="region of interest" description="Disordered" evidence="1">
    <location>
        <begin position="213"/>
        <end position="250"/>
    </location>
</feature>
<evidence type="ECO:0000313" key="5">
    <source>
        <dbReference type="Proteomes" id="UP000070134"/>
    </source>
</evidence>
<feature type="region of interest" description="Disordered" evidence="1">
    <location>
        <begin position="1"/>
        <end position="91"/>
    </location>
</feature>
<keyword evidence="2" id="KW-0812">Transmembrane</keyword>
<reference evidence="4 5" key="1">
    <citation type="submission" date="2016-02" db="EMBL/GenBank/DDBJ databases">
        <title>Complete genome of Sinomonas atrocyanea KCTC 3377.</title>
        <authorList>
            <person name="Kim K.M."/>
        </authorList>
    </citation>
    <scope>NUCLEOTIDE SEQUENCE [LARGE SCALE GENOMIC DNA]</scope>
    <source>
        <strain evidence="4 5">KCTC 3377</strain>
    </source>
</reference>
<keyword evidence="2" id="KW-0472">Membrane</keyword>
<dbReference type="InterPro" id="IPR051675">
    <property type="entry name" value="Endo/Exo/Phosphatase_dom_1"/>
</dbReference>
<dbReference type="PANTHER" id="PTHR21180">
    <property type="entry name" value="ENDONUCLEASE/EXONUCLEASE/PHOSPHATASE FAMILY DOMAIN-CONTAINING PROTEIN 1"/>
    <property type="match status" value="1"/>
</dbReference>
<dbReference type="Gene3D" id="1.10.150.280">
    <property type="entry name" value="AF1531-like domain"/>
    <property type="match status" value="1"/>
</dbReference>
<dbReference type="InterPro" id="IPR003583">
    <property type="entry name" value="Hlx-hairpin-Hlx_DNA-bd_motif"/>
</dbReference>
<protein>
    <submittedName>
        <fullName evidence="4">Putative DNA-binding protein</fullName>
    </submittedName>
</protein>
<dbReference type="GO" id="GO:0015627">
    <property type="term" value="C:type II protein secretion system complex"/>
    <property type="evidence" value="ECO:0007669"/>
    <property type="project" value="TreeGrafter"/>
</dbReference>
<dbReference type="Pfam" id="PF12836">
    <property type="entry name" value="HHH_3"/>
    <property type="match status" value="1"/>
</dbReference>
<dbReference type="PANTHER" id="PTHR21180:SF32">
    <property type="entry name" value="ENDONUCLEASE_EXONUCLEASE_PHOSPHATASE FAMILY DOMAIN-CONTAINING PROTEIN 1"/>
    <property type="match status" value="1"/>
</dbReference>
<evidence type="ECO:0000256" key="2">
    <source>
        <dbReference type="SAM" id="Phobius"/>
    </source>
</evidence>
<name>A0A127A1X1_9MICC</name>
<feature type="region of interest" description="Disordered" evidence="1">
    <location>
        <begin position="129"/>
        <end position="160"/>
    </location>
</feature>
<dbReference type="EMBL" id="CP014518">
    <property type="protein sequence ID" value="AMM32794.1"/>
    <property type="molecule type" value="Genomic_DNA"/>
</dbReference>
<dbReference type="SUPFAM" id="SSF47781">
    <property type="entry name" value="RuvA domain 2-like"/>
    <property type="match status" value="1"/>
</dbReference>
<gene>
    <name evidence="4" type="ORF">SA2016_2125</name>
</gene>
<feature type="compositionally biased region" description="Low complexity" evidence="1">
    <location>
        <begin position="233"/>
        <end position="244"/>
    </location>
</feature>
<keyword evidence="2" id="KW-1133">Transmembrane helix</keyword>
<keyword evidence="4" id="KW-0238">DNA-binding</keyword>
<feature type="compositionally biased region" description="Low complexity" evidence="1">
    <location>
        <begin position="23"/>
        <end position="67"/>
    </location>
</feature>
<dbReference type="PATRIC" id="fig|37927.3.peg.2182"/>
<feature type="domain" description="Helix-hairpin-helix DNA-binding motif class 1" evidence="3">
    <location>
        <begin position="264"/>
        <end position="283"/>
    </location>
</feature>
<keyword evidence="5" id="KW-1185">Reference proteome</keyword>
<dbReference type="Pfam" id="PF10531">
    <property type="entry name" value="SLBB"/>
    <property type="match status" value="1"/>
</dbReference>
<dbReference type="SMART" id="SM00278">
    <property type="entry name" value="HhH1"/>
    <property type="match status" value="2"/>
</dbReference>
<dbReference type="GO" id="GO:0003677">
    <property type="term" value="F:DNA binding"/>
    <property type="evidence" value="ECO:0007669"/>
    <property type="project" value="UniProtKB-KW"/>
</dbReference>
<dbReference type="InterPro" id="IPR019554">
    <property type="entry name" value="Soluble_ligand-bd"/>
</dbReference>
<accession>A0A127A1X1</accession>